<sequence>MNITTNTIKNRASVRTYQREELSKAENVEYIATYQLED</sequence>
<organism evidence="1 2">
    <name type="scientific">Oribacterium sinus</name>
    <dbReference type="NCBI Taxonomy" id="237576"/>
    <lineage>
        <taxon>Bacteria</taxon>
        <taxon>Bacillati</taxon>
        <taxon>Bacillota</taxon>
        <taxon>Clostridia</taxon>
        <taxon>Lachnospirales</taxon>
        <taxon>Lachnospiraceae</taxon>
        <taxon>Oribacterium</taxon>
    </lineage>
</organism>
<dbReference type="EMBL" id="JACHHH010000009">
    <property type="protein sequence ID" value="MBB6041856.1"/>
    <property type="molecule type" value="Genomic_DNA"/>
</dbReference>
<accession>A0A7W9W1E2</accession>
<protein>
    <submittedName>
        <fullName evidence="1">Uncharacterized protein</fullName>
    </submittedName>
</protein>
<reference evidence="1 2" key="1">
    <citation type="submission" date="2020-08" db="EMBL/GenBank/DDBJ databases">
        <title>Genomic Encyclopedia of Type Strains, Phase IV (KMG-IV): sequencing the most valuable type-strain genomes for metagenomic binning, comparative biology and taxonomic classification.</title>
        <authorList>
            <person name="Goeker M."/>
        </authorList>
    </citation>
    <scope>NUCLEOTIDE SEQUENCE [LARGE SCALE GENOMIC DNA]</scope>
    <source>
        <strain evidence="1 2">DSM 17245</strain>
    </source>
</reference>
<proteinExistence type="predicted"/>
<dbReference type="Proteomes" id="UP000522163">
    <property type="component" value="Unassembled WGS sequence"/>
</dbReference>
<comment type="caution">
    <text evidence="1">The sequence shown here is derived from an EMBL/GenBank/DDBJ whole genome shotgun (WGS) entry which is preliminary data.</text>
</comment>
<gene>
    <name evidence="1" type="ORF">HNQ46_001846</name>
</gene>
<dbReference type="AlphaFoldDB" id="A0A7W9W1E2"/>
<evidence type="ECO:0000313" key="2">
    <source>
        <dbReference type="Proteomes" id="UP000522163"/>
    </source>
</evidence>
<evidence type="ECO:0000313" key="1">
    <source>
        <dbReference type="EMBL" id="MBB6041856.1"/>
    </source>
</evidence>
<name>A0A7W9W1E2_9FIRM</name>